<evidence type="ECO:0000313" key="3">
    <source>
        <dbReference type="Proteomes" id="UP000321304"/>
    </source>
</evidence>
<feature type="transmembrane region" description="Helical" evidence="1">
    <location>
        <begin position="45"/>
        <end position="66"/>
    </location>
</feature>
<keyword evidence="1" id="KW-0472">Membrane</keyword>
<protein>
    <submittedName>
        <fullName evidence="2">Uncharacterized protein</fullName>
    </submittedName>
</protein>
<accession>A0A560L4Z6</accession>
<proteinExistence type="predicted"/>
<dbReference type="EMBL" id="VITY01000014">
    <property type="protein sequence ID" value="TWB90611.1"/>
    <property type="molecule type" value="Genomic_DNA"/>
</dbReference>
<sequence length="136" mass="15420">MSRELIAHNRPVYDDLHPRVYGTAAGLVGWFVLSAWILFDRQSEVELSLMFVTVLLFVAVLLPWLLSQIWRRYDHRHDPHPRPIPFGEWRRGEFAVWGSTINSTHATIDMLLPLAAVAFGLTAIGIVFLICASLAP</sequence>
<dbReference type="RefSeq" id="WP_146991339.1">
    <property type="nucleotide sequence ID" value="NZ_VITY01000014.1"/>
</dbReference>
<keyword evidence="1" id="KW-0812">Transmembrane</keyword>
<reference evidence="2 3" key="1">
    <citation type="submission" date="2019-06" db="EMBL/GenBank/DDBJ databases">
        <title>Genomic Encyclopedia of Type Strains, Phase IV (KMG-V): Genome sequencing to study the core and pangenomes of soil and plant-associated prokaryotes.</title>
        <authorList>
            <person name="Whitman W."/>
        </authorList>
    </citation>
    <scope>NUCLEOTIDE SEQUENCE [LARGE SCALE GENOMIC DNA]</scope>
    <source>
        <strain evidence="2 3">BR 10355</strain>
    </source>
</reference>
<dbReference type="AlphaFoldDB" id="A0A560L4Z6"/>
<keyword evidence="3" id="KW-1185">Reference proteome</keyword>
<organism evidence="2 3">
    <name type="scientific">Bradyrhizobium macuxiense</name>
    <dbReference type="NCBI Taxonomy" id="1755647"/>
    <lineage>
        <taxon>Bacteria</taxon>
        <taxon>Pseudomonadati</taxon>
        <taxon>Pseudomonadota</taxon>
        <taxon>Alphaproteobacteria</taxon>
        <taxon>Hyphomicrobiales</taxon>
        <taxon>Nitrobacteraceae</taxon>
        <taxon>Bradyrhizobium</taxon>
    </lineage>
</organism>
<evidence type="ECO:0000313" key="2">
    <source>
        <dbReference type="EMBL" id="TWB90611.1"/>
    </source>
</evidence>
<keyword evidence="1" id="KW-1133">Transmembrane helix</keyword>
<feature type="transmembrane region" description="Helical" evidence="1">
    <location>
        <begin position="20"/>
        <end position="39"/>
    </location>
</feature>
<evidence type="ECO:0000256" key="1">
    <source>
        <dbReference type="SAM" id="Phobius"/>
    </source>
</evidence>
<comment type="caution">
    <text evidence="2">The sequence shown here is derived from an EMBL/GenBank/DDBJ whole genome shotgun (WGS) entry which is preliminary data.</text>
</comment>
<gene>
    <name evidence="2" type="ORF">FBZ93_114171</name>
</gene>
<dbReference type="Proteomes" id="UP000321304">
    <property type="component" value="Unassembled WGS sequence"/>
</dbReference>
<name>A0A560L4Z6_9BRAD</name>
<feature type="transmembrane region" description="Helical" evidence="1">
    <location>
        <begin position="111"/>
        <end position="135"/>
    </location>
</feature>
<dbReference type="OrthoDB" id="7375886at2"/>